<protein>
    <submittedName>
        <fullName evidence="2">Uncharacterized protein</fullName>
    </submittedName>
</protein>
<evidence type="ECO:0000313" key="2">
    <source>
        <dbReference type="EMBL" id="CAA9400965.1"/>
    </source>
</evidence>
<feature type="region of interest" description="Disordered" evidence="1">
    <location>
        <begin position="1"/>
        <end position="47"/>
    </location>
</feature>
<evidence type="ECO:0000256" key="1">
    <source>
        <dbReference type="SAM" id="MobiDB-lite"/>
    </source>
</evidence>
<feature type="region of interest" description="Disordered" evidence="1">
    <location>
        <begin position="64"/>
        <end position="86"/>
    </location>
</feature>
<feature type="non-terminal residue" evidence="2">
    <location>
        <position position="1"/>
    </location>
</feature>
<name>A0A6J4NY04_9ACTN</name>
<proteinExistence type="predicted"/>
<sequence length="103" mass="11365">VPDRRAGGGVNRARAADRERLPEGATGVGDLGRPNPRVGEVGHPGVDRHRGVCLYRRHRAQPGVRAPPRFAVRRDGPGHHGAVSDPLRLDLRDHHRHHRQGML</sequence>
<dbReference type="AlphaFoldDB" id="A0A6J4NY04"/>
<feature type="non-terminal residue" evidence="2">
    <location>
        <position position="103"/>
    </location>
</feature>
<organism evidence="2">
    <name type="scientific">uncultured Propionibacteriaceae bacterium</name>
    <dbReference type="NCBI Taxonomy" id="257457"/>
    <lineage>
        <taxon>Bacteria</taxon>
        <taxon>Bacillati</taxon>
        <taxon>Actinomycetota</taxon>
        <taxon>Actinomycetes</taxon>
        <taxon>Propionibacteriales</taxon>
        <taxon>Propionibacteriaceae</taxon>
        <taxon>environmental samples</taxon>
    </lineage>
</organism>
<gene>
    <name evidence="2" type="ORF">AVDCRST_MAG75-2138</name>
</gene>
<reference evidence="2" key="1">
    <citation type="submission" date="2020-02" db="EMBL/GenBank/DDBJ databases">
        <authorList>
            <person name="Meier V. D."/>
        </authorList>
    </citation>
    <scope>NUCLEOTIDE SEQUENCE</scope>
    <source>
        <strain evidence="2">AVDCRST_MAG75</strain>
    </source>
</reference>
<accession>A0A6J4NY04</accession>
<dbReference type="EMBL" id="CADCUO010000139">
    <property type="protein sequence ID" value="CAA9400965.1"/>
    <property type="molecule type" value="Genomic_DNA"/>
</dbReference>